<sequence>MSSSLQRFALLALALATASASSTAQAWTQAPSLDAAVRASKLPALARRLPAKPEVVSPLEARGIYGGTLRTAMRANADNNSILRIVGAQGLVRWSMDFNKIVPNLAESWTLSADGSEYVFRLRPGTHWSDGSPFTADDVLFSMNDLVFHKTFFSAPPEQYVTRNQPVKVTRIDDYTVSFRFAGPNLSFLDQLATPVGQHPVLYQKKYCAQFHPDYNAKLGELIAREGVRDWASLMRNKCGDIETPSRWGNPERPTLDPWVVVEPYRGNATRVILERNPYFWQVDTAGQQLPYIDRVQLQIISEAETIMLAAVSGRLDYQHRHIFGIQNRPVLTENAAKAGYKVLSLPGTGANSVGLWLNHSTKNDKLRRLMRTKDFRIALSIGIDRKEVNDIVYLGQGMPWQIGPLKQSRWYNEKLGTQHLQHDARQANELLDKPGLTKRDAEGFRLYPEGGRVSLATIVSVAQTQQIDALDLIRKQWAKLGIEMQLQPSERSLFYERASANDYDISVDIVPGGMDVTMNPRAVVAMNPQESRMSLPWARWFLSNGKQGEEPSASMKKRMELFERWQSAKSPAEAETMFRELLAIAADEFEIIGVIRSPSDTAIRSLKLKNVYEQMLVSWTYPNPGPALPQQWFFAK</sequence>
<comment type="caution">
    <text evidence="3">The sequence shown here is derived from an EMBL/GenBank/DDBJ whole genome shotgun (WGS) entry which is preliminary data.</text>
</comment>
<accession>A0ABP9QM38</accession>
<name>A0ABP9QM38_9RHOO</name>
<dbReference type="CDD" id="cd08500">
    <property type="entry name" value="PBP2_NikA_DppA_OppA_like_4"/>
    <property type="match status" value="1"/>
</dbReference>
<dbReference type="Proteomes" id="UP001500547">
    <property type="component" value="Unassembled WGS sequence"/>
</dbReference>
<evidence type="ECO:0000259" key="2">
    <source>
        <dbReference type="Pfam" id="PF00496"/>
    </source>
</evidence>
<feature type="domain" description="Solute-binding protein family 5" evidence="2">
    <location>
        <begin position="100"/>
        <end position="509"/>
    </location>
</feature>
<evidence type="ECO:0000313" key="4">
    <source>
        <dbReference type="Proteomes" id="UP001500547"/>
    </source>
</evidence>
<keyword evidence="4" id="KW-1185">Reference proteome</keyword>
<feature type="signal peptide" evidence="1">
    <location>
        <begin position="1"/>
        <end position="26"/>
    </location>
</feature>
<dbReference type="Pfam" id="PF00496">
    <property type="entry name" value="SBP_bac_5"/>
    <property type="match status" value="1"/>
</dbReference>
<keyword evidence="1" id="KW-0732">Signal</keyword>
<dbReference type="RefSeq" id="WP_345532547.1">
    <property type="nucleotide sequence ID" value="NZ_BAABLD010000008.1"/>
</dbReference>
<dbReference type="InterPro" id="IPR000914">
    <property type="entry name" value="SBP_5_dom"/>
</dbReference>
<dbReference type="PANTHER" id="PTHR30290">
    <property type="entry name" value="PERIPLASMIC BINDING COMPONENT OF ABC TRANSPORTER"/>
    <property type="match status" value="1"/>
</dbReference>
<dbReference type="EMBL" id="BAABLD010000008">
    <property type="protein sequence ID" value="GAA5164222.1"/>
    <property type="molecule type" value="Genomic_DNA"/>
</dbReference>
<dbReference type="SUPFAM" id="SSF53850">
    <property type="entry name" value="Periplasmic binding protein-like II"/>
    <property type="match status" value="1"/>
</dbReference>
<proteinExistence type="predicted"/>
<dbReference type="InterPro" id="IPR039424">
    <property type="entry name" value="SBP_5"/>
</dbReference>
<organism evidence="3 4">
    <name type="scientific">Viridibacterium curvum</name>
    <dbReference type="NCBI Taxonomy" id="1101404"/>
    <lineage>
        <taxon>Bacteria</taxon>
        <taxon>Pseudomonadati</taxon>
        <taxon>Pseudomonadota</taxon>
        <taxon>Betaproteobacteria</taxon>
        <taxon>Rhodocyclales</taxon>
        <taxon>Rhodocyclaceae</taxon>
        <taxon>Viridibacterium</taxon>
    </lineage>
</organism>
<protein>
    <submittedName>
        <fullName evidence="3">ABC transporter substrate-binding protein</fullName>
    </submittedName>
</protein>
<feature type="chain" id="PRO_5047440559" evidence="1">
    <location>
        <begin position="27"/>
        <end position="637"/>
    </location>
</feature>
<dbReference type="PANTHER" id="PTHR30290:SF62">
    <property type="entry name" value="OLIGOPEPTIDE ABC TRANSPORTER, PERIPLASMIC OLIGOPEPTIDE-BINDING PROTEIN"/>
    <property type="match status" value="1"/>
</dbReference>
<evidence type="ECO:0000256" key="1">
    <source>
        <dbReference type="SAM" id="SignalP"/>
    </source>
</evidence>
<dbReference type="Gene3D" id="3.10.105.10">
    <property type="entry name" value="Dipeptide-binding Protein, Domain 3"/>
    <property type="match status" value="1"/>
</dbReference>
<evidence type="ECO:0000313" key="3">
    <source>
        <dbReference type="EMBL" id="GAA5164222.1"/>
    </source>
</evidence>
<reference evidence="4" key="1">
    <citation type="journal article" date="2019" name="Int. J. Syst. Evol. Microbiol.">
        <title>The Global Catalogue of Microorganisms (GCM) 10K type strain sequencing project: providing services to taxonomists for standard genome sequencing and annotation.</title>
        <authorList>
            <consortium name="The Broad Institute Genomics Platform"/>
            <consortium name="The Broad Institute Genome Sequencing Center for Infectious Disease"/>
            <person name="Wu L."/>
            <person name="Ma J."/>
        </authorList>
    </citation>
    <scope>NUCLEOTIDE SEQUENCE [LARGE SCALE GENOMIC DNA]</scope>
    <source>
        <strain evidence="4">JCM 18715</strain>
    </source>
</reference>
<gene>
    <name evidence="3" type="ORF">GCM10025770_17690</name>
</gene>
<dbReference type="Gene3D" id="3.40.190.10">
    <property type="entry name" value="Periplasmic binding protein-like II"/>
    <property type="match status" value="1"/>
</dbReference>